<dbReference type="Pfam" id="PF18027">
    <property type="entry name" value="Pepdidase_M14_N"/>
    <property type="match status" value="1"/>
</dbReference>
<accession>A0A843YNT7</accession>
<dbReference type="AlphaFoldDB" id="A0A843YNT7"/>
<protein>
    <recommendedName>
        <fullName evidence="3">Peptidase M14 domain-containing protein</fullName>
    </recommendedName>
</protein>
<proteinExistence type="inferred from homology"/>
<dbReference type="PANTHER" id="PTHR12756:SF11">
    <property type="entry name" value="CYTOSOLIC CARBOXYPEPTIDASE 1"/>
    <property type="match status" value="1"/>
</dbReference>
<feature type="active site" description="Proton donor/acceptor" evidence="2">
    <location>
        <position position="336"/>
    </location>
</feature>
<dbReference type="PROSITE" id="PS52035">
    <property type="entry name" value="PEPTIDASE_M14"/>
    <property type="match status" value="1"/>
</dbReference>
<evidence type="ECO:0000313" key="4">
    <source>
        <dbReference type="EMBL" id="MQQ99077.1"/>
    </source>
</evidence>
<sequence>MSIKISQQFDGGAIEVLRAEHPQQIEVNLRPDSHADFTQWFYFRVQGVRGEACQIRFMNAGKATYAKGWKDYSVCASYDRENWFRVPTSFDGEVMTVTHTPESDSVYYAYFEPYTWERHLALIGRVGQSAQVQVQDLGNTVDGRDLNLLVIGNPAAAKKVWVIARQHPGETMAEWFVEGLVDALLDRANPIATRLLQEAVFYVVPNMNPDGSVRGNLRTNAAGANLNREWMTPSLDKSPEVFHVKNKIHEIGCDFFLDVHGDEALPYNFVAGSEMLNGFTAEQATEQDKFIANFKNASPDFQSEFGYAASKYSADVLTLASKYIGHTFKCLSLTLEMPFKDNANLPDAQVGWNGARSVRLGAASLQPILKAFE</sequence>
<name>A0A843YNT7_9BURK</name>
<dbReference type="InterPro" id="IPR050821">
    <property type="entry name" value="Cytosolic_carboxypeptidase"/>
</dbReference>
<dbReference type="PANTHER" id="PTHR12756">
    <property type="entry name" value="CYTOSOLIC CARBOXYPEPTIDASE"/>
    <property type="match status" value="1"/>
</dbReference>
<dbReference type="RefSeq" id="WP_153232697.1">
    <property type="nucleotide sequence ID" value="NZ_WINI01000001.1"/>
</dbReference>
<dbReference type="GO" id="GO:0004181">
    <property type="term" value="F:metallocarboxypeptidase activity"/>
    <property type="evidence" value="ECO:0007669"/>
    <property type="project" value="InterPro"/>
</dbReference>
<comment type="cofactor">
    <cofactor evidence="1">
        <name>Zn(2+)</name>
        <dbReference type="ChEBI" id="CHEBI:29105"/>
    </cofactor>
</comment>
<dbReference type="EMBL" id="WINI01000001">
    <property type="protein sequence ID" value="MQQ99077.1"/>
    <property type="molecule type" value="Genomic_DNA"/>
</dbReference>
<comment type="similarity">
    <text evidence="2">Belongs to the peptidase M14 family.</text>
</comment>
<dbReference type="CDD" id="cd06234">
    <property type="entry name" value="M14_PaCCP-like"/>
    <property type="match status" value="1"/>
</dbReference>
<dbReference type="SMART" id="SM00631">
    <property type="entry name" value="Zn_pept"/>
    <property type="match status" value="1"/>
</dbReference>
<reference evidence="4 5" key="1">
    <citation type="submission" date="2019-10" db="EMBL/GenBank/DDBJ databases">
        <title>Glaciimonas soli sp. nov., a psychrophilic bacterium isolated from the forest soil of a high elevation mountain in Taiwan.</title>
        <authorList>
            <person name="Wang L.-T."/>
            <person name="Shieh W.Y."/>
        </authorList>
    </citation>
    <scope>NUCLEOTIDE SEQUENCE [LARGE SCALE GENOMIC DNA]</scope>
    <source>
        <strain evidence="4 5">GS1</strain>
    </source>
</reference>
<evidence type="ECO:0000259" key="3">
    <source>
        <dbReference type="PROSITE" id="PS52035"/>
    </source>
</evidence>
<dbReference type="InterPro" id="IPR040626">
    <property type="entry name" value="Pepdidase_M14_N"/>
</dbReference>
<dbReference type="Pfam" id="PF00246">
    <property type="entry name" value="Peptidase_M14"/>
    <property type="match status" value="1"/>
</dbReference>
<dbReference type="Proteomes" id="UP000451565">
    <property type="component" value="Unassembled WGS sequence"/>
</dbReference>
<feature type="domain" description="Peptidase M14" evidence="3">
    <location>
        <begin position="112"/>
        <end position="372"/>
    </location>
</feature>
<dbReference type="OrthoDB" id="5490902at2"/>
<evidence type="ECO:0000313" key="5">
    <source>
        <dbReference type="Proteomes" id="UP000451565"/>
    </source>
</evidence>
<dbReference type="Gene3D" id="2.60.40.3120">
    <property type="match status" value="1"/>
</dbReference>
<evidence type="ECO:0000256" key="2">
    <source>
        <dbReference type="PROSITE-ProRule" id="PRU01379"/>
    </source>
</evidence>
<keyword evidence="5" id="KW-1185">Reference proteome</keyword>
<evidence type="ECO:0000256" key="1">
    <source>
        <dbReference type="ARBA" id="ARBA00001947"/>
    </source>
</evidence>
<dbReference type="GO" id="GO:0006508">
    <property type="term" value="P:proteolysis"/>
    <property type="evidence" value="ECO:0007669"/>
    <property type="project" value="InterPro"/>
</dbReference>
<gene>
    <name evidence="4" type="ORF">GEV47_00065</name>
</gene>
<dbReference type="InterPro" id="IPR000834">
    <property type="entry name" value="Peptidase_M14"/>
</dbReference>
<dbReference type="SUPFAM" id="SSF53187">
    <property type="entry name" value="Zn-dependent exopeptidases"/>
    <property type="match status" value="1"/>
</dbReference>
<dbReference type="GO" id="GO:0008270">
    <property type="term" value="F:zinc ion binding"/>
    <property type="evidence" value="ECO:0007669"/>
    <property type="project" value="InterPro"/>
</dbReference>
<dbReference type="Gene3D" id="3.40.630.10">
    <property type="entry name" value="Zn peptidases"/>
    <property type="match status" value="1"/>
</dbReference>
<comment type="caution">
    <text evidence="4">The sequence shown here is derived from an EMBL/GenBank/DDBJ whole genome shotgun (WGS) entry which is preliminary data.</text>
</comment>
<organism evidence="4 5">
    <name type="scientific">Glaciimonas soli</name>
    <dbReference type="NCBI Taxonomy" id="2590999"/>
    <lineage>
        <taxon>Bacteria</taxon>
        <taxon>Pseudomonadati</taxon>
        <taxon>Pseudomonadota</taxon>
        <taxon>Betaproteobacteria</taxon>
        <taxon>Burkholderiales</taxon>
        <taxon>Oxalobacteraceae</taxon>
        <taxon>Glaciimonas</taxon>
    </lineage>
</organism>